<dbReference type="InterPro" id="IPR036737">
    <property type="entry name" value="OmpA-like_sf"/>
</dbReference>
<dbReference type="PANTHER" id="PTHR30329:SF21">
    <property type="entry name" value="LIPOPROTEIN YIAD-RELATED"/>
    <property type="match status" value="1"/>
</dbReference>
<dbReference type="SUPFAM" id="SSF103088">
    <property type="entry name" value="OmpA-like"/>
    <property type="match status" value="1"/>
</dbReference>
<feature type="domain" description="OmpA-like" evidence="3">
    <location>
        <begin position="149"/>
        <end position="235"/>
    </location>
</feature>
<protein>
    <recommendedName>
        <fullName evidence="3">OmpA-like domain-containing protein</fullName>
    </recommendedName>
</protein>
<dbReference type="Gene3D" id="3.30.1330.60">
    <property type="entry name" value="OmpA-like domain"/>
    <property type="match status" value="1"/>
</dbReference>
<dbReference type="AlphaFoldDB" id="A0A538T5C6"/>
<reference evidence="4 5" key="1">
    <citation type="journal article" date="2019" name="Nat. Microbiol.">
        <title>Mediterranean grassland soil C-N compound turnover is dependent on rainfall and depth, and is mediated by genomically divergent microorganisms.</title>
        <authorList>
            <person name="Diamond S."/>
            <person name="Andeer P.F."/>
            <person name="Li Z."/>
            <person name="Crits-Christoph A."/>
            <person name="Burstein D."/>
            <person name="Anantharaman K."/>
            <person name="Lane K.R."/>
            <person name="Thomas B.C."/>
            <person name="Pan C."/>
            <person name="Northen T.R."/>
            <person name="Banfield J.F."/>
        </authorList>
    </citation>
    <scope>NUCLEOTIDE SEQUENCE [LARGE SCALE GENOMIC DNA]</scope>
    <source>
        <strain evidence="4">WS_2</strain>
    </source>
</reference>
<sequence length="235" mass="25901">MGPWRAVLVAPLSRARATQTEEETMKRALTAAGLILVATGLSGCVTAAKYHELESERDILHTEQDRLTQDIAKLQDDVAGLRAEADALTAKRDSLRSEGDSLRLERDTFEGQRDALKKSHADAVSHYDALVAQLSQEVKQGHLQIKRYKNMLSVDVADKIFFASGSAEIKESGKEVLKKVGKALAQYSDKVIRVVGHTDNLPLTKAHQKLFPTNWELSVARASRAVPPGRVQHRS</sequence>
<name>A0A538T5C6_UNCEI</name>
<evidence type="ECO:0000313" key="4">
    <source>
        <dbReference type="EMBL" id="TMQ58845.1"/>
    </source>
</evidence>
<dbReference type="Pfam" id="PF00691">
    <property type="entry name" value="OmpA"/>
    <property type="match status" value="1"/>
</dbReference>
<dbReference type="PANTHER" id="PTHR30329">
    <property type="entry name" value="STATOR ELEMENT OF FLAGELLAR MOTOR COMPLEX"/>
    <property type="match status" value="1"/>
</dbReference>
<dbReference type="Gene3D" id="1.20.5.400">
    <property type="match status" value="1"/>
</dbReference>
<feature type="coiled-coil region" evidence="2">
    <location>
        <begin position="50"/>
        <end position="98"/>
    </location>
</feature>
<accession>A0A538T5C6</accession>
<evidence type="ECO:0000256" key="2">
    <source>
        <dbReference type="SAM" id="Coils"/>
    </source>
</evidence>
<organism evidence="4 5">
    <name type="scientific">Eiseniibacteriota bacterium</name>
    <dbReference type="NCBI Taxonomy" id="2212470"/>
    <lineage>
        <taxon>Bacteria</taxon>
        <taxon>Candidatus Eiseniibacteriota</taxon>
    </lineage>
</organism>
<dbReference type="EMBL" id="VBOS01000066">
    <property type="protein sequence ID" value="TMQ58845.1"/>
    <property type="molecule type" value="Genomic_DNA"/>
</dbReference>
<dbReference type="PROSITE" id="PS51123">
    <property type="entry name" value="OMPA_2"/>
    <property type="match status" value="1"/>
</dbReference>
<dbReference type="InterPro" id="IPR050330">
    <property type="entry name" value="Bact_OuterMem_StrucFunc"/>
</dbReference>
<evidence type="ECO:0000259" key="3">
    <source>
        <dbReference type="PROSITE" id="PS51123"/>
    </source>
</evidence>
<comment type="caution">
    <text evidence="4">The sequence shown here is derived from an EMBL/GenBank/DDBJ whole genome shotgun (WGS) entry which is preliminary data.</text>
</comment>
<dbReference type="CDD" id="cd07185">
    <property type="entry name" value="OmpA_C-like"/>
    <property type="match status" value="1"/>
</dbReference>
<evidence type="ECO:0000256" key="1">
    <source>
        <dbReference type="PROSITE-ProRule" id="PRU00473"/>
    </source>
</evidence>
<dbReference type="GO" id="GO:0016020">
    <property type="term" value="C:membrane"/>
    <property type="evidence" value="ECO:0007669"/>
    <property type="project" value="UniProtKB-UniRule"/>
</dbReference>
<keyword evidence="2" id="KW-0175">Coiled coil</keyword>
<evidence type="ECO:0000313" key="5">
    <source>
        <dbReference type="Proteomes" id="UP000317716"/>
    </source>
</evidence>
<dbReference type="Proteomes" id="UP000317716">
    <property type="component" value="Unassembled WGS sequence"/>
</dbReference>
<gene>
    <name evidence="4" type="ORF">E6K72_02200</name>
</gene>
<proteinExistence type="predicted"/>
<keyword evidence="1" id="KW-0472">Membrane</keyword>
<dbReference type="InterPro" id="IPR006665">
    <property type="entry name" value="OmpA-like"/>
</dbReference>